<evidence type="ECO:0000256" key="1">
    <source>
        <dbReference type="SAM" id="Phobius"/>
    </source>
</evidence>
<name>A0ABV5GHF8_9FLAO</name>
<feature type="transmembrane region" description="Helical" evidence="1">
    <location>
        <begin position="94"/>
        <end position="112"/>
    </location>
</feature>
<keyword evidence="3" id="KW-1185">Reference proteome</keyword>
<dbReference type="RefSeq" id="WP_290284620.1">
    <property type="nucleotide sequence ID" value="NZ_JAUFQN010000019.1"/>
</dbReference>
<feature type="transmembrane region" description="Helical" evidence="1">
    <location>
        <begin position="12"/>
        <end position="33"/>
    </location>
</feature>
<evidence type="ECO:0000313" key="2">
    <source>
        <dbReference type="EMBL" id="MFB9090499.1"/>
    </source>
</evidence>
<protein>
    <submittedName>
        <fullName evidence="2">Uncharacterized protein</fullName>
    </submittedName>
</protein>
<organism evidence="2 3">
    <name type="scientific">Flavobacterium paronense</name>
    <dbReference type="NCBI Taxonomy" id="1392775"/>
    <lineage>
        <taxon>Bacteria</taxon>
        <taxon>Pseudomonadati</taxon>
        <taxon>Bacteroidota</taxon>
        <taxon>Flavobacteriia</taxon>
        <taxon>Flavobacteriales</taxon>
        <taxon>Flavobacteriaceae</taxon>
        <taxon>Flavobacterium</taxon>
    </lineage>
</organism>
<evidence type="ECO:0000313" key="3">
    <source>
        <dbReference type="Proteomes" id="UP001589576"/>
    </source>
</evidence>
<dbReference type="Proteomes" id="UP001589576">
    <property type="component" value="Unassembled WGS sequence"/>
</dbReference>
<keyword evidence="1" id="KW-1133">Transmembrane helix</keyword>
<keyword evidence="1" id="KW-0812">Transmembrane</keyword>
<keyword evidence="1" id="KW-0472">Membrane</keyword>
<gene>
    <name evidence="2" type="ORF">ACFFUU_12860</name>
</gene>
<dbReference type="EMBL" id="JBHMFB010000044">
    <property type="protein sequence ID" value="MFB9090499.1"/>
    <property type="molecule type" value="Genomic_DNA"/>
</dbReference>
<accession>A0ABV5GHF8</accession>
<feature type="transmembrane region" description="Helical" evidence="1">
    <location>
        <begin position="71"/>
        <end position="88"/>
    </location>
</feature>
<reference evidence="2 3" key="1">
    <citation type="submission" date="2024-09" db="EMBL/GenBank/DDBJ databases">
        <authorList>
            <person name="Sun Q."/>
            <person name="Mori K."/>
        </authorList>
    </citation>
    <scope>NUCLEOTIDE SEQUENCE [LARGE SCALE GENOMIC DNA]</scope>
    <source>
        <strain evidence="2 3">CECT 8460</strain>
    </source>
</reference>
<comment type="caution">
    <text evidence="2">The sequence shown here is derived from an EMBL/GenBank/DDBJ whole genome shotgun (WGS) entry which is preliminary data.</text>
</comment>
<feature type="transmembrane region" description="Helical" evidence="1">
    <location>
        <begin position="39"/>
        <end position="59"/>
    </location>
</feature>
<sequence>MIKYNYLIPLSLLSSSIQTVLYALVLWFAYTYYTVPNAGLIIGTIAPILVVLFFVIVLVQNLILLSAKNDDAGGVFILLGVLLVLPFILSFTWLSPVIVLFHVMLLYIPFYLRKQFLSRIRK</sequence>
<proteinExistence type="predicted"/>